<keyword evidence="2" id="KW-0808">Transferase</keyword>
<evidence type="ECO:0000313" key="3">
    <source>
        <dbReference type="Proteomes" id="UP000562464"/>
    </source>
</evidence>
<accession>A0A841C7P1</accession>
<dbReference type="EMBL" id="JACHHV010000005">
    <property type="protein sequence ID" value="MBB5887571.1"/>
    <property type="molecule type" value="Genomic_DNA"/>
</dbReference>
<evidence type="ECO:0000259" key="1">
    <source>
        <dbReference type="Pfam" id="PF08241"/>
    </source>
</evidence>
<gene>
    <name evidence="2" type="ORF">HNQ37_000443</name>
</gene>
<dbReference type="CDD" id="cd02440">
    <property type="entry name" value="AdoMet_MTases"/>
    <property type="match status" value="1"/>
</dbReference>
<reference evidence="2 3" key="1">
    <citation type="submission" date="2020-08" db="EMBL/GenBank/DDBJ databases">
        <title>Genomic Encyclopedia of Type Strains, Phase IV (KMG-IV): sequencing the most valuable type-strain genomes for metagenomic binning, comparative biology and taxonomic classification.</title>
        <authorList>
            <person name="Goeker M."/>
        </authorList>
    </citation>
    <scope>NUCLEOTIDE SEQUENCE [LARGE SCALE GENOMIC DNA]</scope>
    <source>
        <strain evidence="2 3">DSM 14925</strain>
    </source>
</reference>
<dbReference type="InterPro" id="IPR029063">
    <property type="entry name" value="SAM-dependent_MTases_sf"/>
</dbReference>
<dbReference type="GO" id="GO:0008757">
    <property type="term" value="F:S-adenosylmethionine-dependent methyltransferase activity"/>
    <property type="evidence" value="ECO:0007669"/>
    <property type="project" value="InterPro"/>
</dbReference>
<feature type="domain" description="Methyltransferase type 11" evidence="1">
    <location>
        <begin position="37"/>
        <end position="127"/>
    </location>
</feature>
<evidence type="ECO:0000313" key="2">
    <source>
        <dbReference type="EMBL" id="MBB5887571.1"/>
    </source>
</evidence>
<dbReference type="RefSeq" id="WP_183538888.1">
    <property type="nucleotide sequence ID" value="NZ_JACHHV010000005.1"/>
</dbReference>
<dbReference type="InterPro" id="IPR013216">
    <property type="entry name" value="Methyltransf_11"/>
</dbReference>
<dbReference type="AlphaFoldDB" id="A0A841C7P1"/>
<dbReference type="SUPFAM" id="SSF53335">
    <property type="entry name" value="S-adenosyl-L-methionine-dependent methyltransferases"/>
    <property type="match status" value="1"/>
</dbReference>
<dbReference type="Pfam" id="PF08241">
    <property type="entry name" value="Methyltransf_11"/>
    <property type="match status" value="1"/>
</dbReference>
<dbReference type="Gene3D" id="3.40.50.150">
    <property type="entry name" value="Vaccinia Virus protein VP39"/>
    <property type="match status" value="1"/>
</dbReference>
<proteinExistence type="predicted"/>
<dbReference type="Proteomes" id="UP000562464">
    <property type="component" value="Unassembled WGS sequence"/>
</dbReference>
<keyword evidence="2" id="KW-0489">Methyltransferase</keyword>
<dbReference type="PANTHER" id="PTHR43861">
    <property type="entry name" value="TRANS-ACONITATE 2-METHYLTRANSFERASE-RELATED"/>
    <property type="match status" value="1"/>
</dbReference>
<organism evidence="2 3">
    <name type="scientific">Lactovum miscens</name>
    <dbReference type="NCBI Taxonomy" id="190387"/>
    <lineage>
        <taxon>Bacteria</taxon>
        <taxon>Bacillati</taxon>
        <taxon>Bacillota</taxon>
        <taxon>Bacilli</taxon>
        <taxon>Lactobacillales</taxon>
        <taxon>Streptococcaceae</taxon>
        <taxon>Lactovum</taxon>
    </lineage>
</organism>
<keyword evidence="3" id="KW-1185">Reference proteome</keyword>
<name>A0A841C7P1_9LACT</name>
<comment type="caution">
    <text evidence="2">The sequence shown here is derived from an EMBL/GenBank/DDBJ whole genome shotgun (WGS) entry which is preliminary data.</text>
</comment>
<protein>
    <submittedName>
        <fullName evidence="2">SAM-dependent methyltransferase</fullName>
    </submittedName>
</protein>
<sequence length="237" mass="28183">MEQGLQKYYDQWDTPWLKLYYRMVWAQLGDLRGRKILDFGSGFGWNANHFAKYNDVFAIEPNTDMIKHRQVSNIYNQINGNLKSLKLFEDKSFDIILCHNVFEYCPEERLDILQEFDRLLKNEGLISIVKHNHAGAIMQKVVFENNLEQALDMLINNNKINEAFGKINYYNLPELIKDLSIEITKTLGLRTFWALQPNEYKVEKRWADKMFVLEWNVSDKEDFKSISFFNHILLEKL</sequence>
<dbReference type="GO" id="GO:0032259">
    <property type="term" value="P:methylation"/>
    <property type="evidence" value="ECO:0007669"/>
    <property type="project" value="UniProtKB-KW"/>
</dbReference>